<feature type="signal peptide" evidence="1">
    <location>
        <begin position="1"/>
        <end position="22"/>
    </location>
</feature>
<reference evidence="2 3" key="1">
    <citation type="journal article" date="2024" name="Environ. Microbiol.">
        <title>Novel evolutionary insights on the interactions of the Holosporales (Alphaproteobacteria) with eukaryotic hosts from comparative genomics.</title>
        <authorList>
            <person name="Giovannini M."/>
            <person name="Petroni G."/>
            <person name="Castelli M."/>
        </authorList>
    </citation>
    <scope>NUCLEOTIDE SEQUENCE [LARGE SCALE GENOMIC DNA]</scope>
    <source>
        <strain evidence="2 3">US_Bl 15I1</strain>
    </source>
</reference>
<sequence>MTKRSTKLFLSAFLINLGGLYASSEEAPISLRPLDASPEEGGEVTPVLPVQNLEAPTGEDLNFLGTQKSTDSSLWIETPRKILDHFLPHLSFPSKLPALNVLLEDLIRRGGFPKEGGSAPGSLSLNRAEILMNLGHGDEAAQVLDEDLLSGIFKSGSKGAYEQLKFLSLLSLDDKEKACTFAISKSQGASESFWIKAGIVCNVLQGEMEKAKVRLEALRESSSESALEEALSSGEVEKLPPLDVIIVALLGEQPLQDSENLPPWLKAWGPKTDPLPQDEVLAELKAEKGETQNPRTELQDYIQKAKFSRDVQKMYFLQRLSKLYDFDSAHLGVEIPTPSWRQGLGVSKEDLELLISAAKSKRKGEVILLAATLLKDLKAIHPEVKIKVLLALKSVGYERESEALALELLKQELEK</sequence>
<name>A0ABZ2C5D2_9PROT</name>
<organism evidence="2 3">
    <name type="scientific">Candidatus Bealeia paramacronuclearis</name>
    <dbReference type="NCBI Taxonomy" id="1921001"/>
    <lineage>
        <taxon>Bacteria</taxon>
        <taxon>Pseudomonadati</taxon>
        <taxon>Pseudomonadota</taxon>
        <taxon>Alphaproteobacteria</taxon>
        <taxon>Holosporales</taxon>
        <taxon>Holosporaceae</taxon>
        <taxon>Candidatus Bealeia</taxon>
    </lineage>
</organism>
<protein>
    <recommendedName>
        <fullName evidence="4">HEAT repeat domain-containing protein</fullName>
    </recommendedName>
</protein>
<dbReference type="EMBL" id="CP133270">
    <property type="protein sequence ID" value="WVX66645.1"/>
    <property type="molecule type" value="Genomic_DNA"/>
</dbReference>
<evidence type="ECO:0000313" key="2">
    <source>
        <dbReference type="EMBL" id="WVX66645.1"/>
    </source>
</evidence>
<evidence type="ECO:0000256" key="1">
    <source>
        <dbReference type="SAM" id="SignalP"/>
    </source>
</evidence>
<keyword evidence="3" id="KW-1185">Reference proteome</keyword>
<keyword evidence="1" id="KW-0732">Signal</keyword>
<evidence type="ECO:0008006" key="4">
    <source>
        <dbReference type="Google" id="ProtNLM"/>
    </source>
</evidence>
<dbReference type="RefSeq" id="WP_331255493.1">
    <property type="nucleotide sequence ID" value="NZ_CP133270.1"/>
</dbReference>
<dbReference type="Proteomes" id="UP001330434">
    <property type="component" value="Chromosome"/>
</dbReference>
<accession>A0ABZ2C5D2</accession>
<feature type="chain" id="PRO_5046056519" description="HEAT repeat domain-containing protein" evidence="1">
    <location>
        <begin position="23"/>
        <end position="415"/>
    </location>
</feature>
<gene>
    <name evidence="2" type="ORF">Bealeia1_00825</name>
</gene>
<proteinExistence type="predicted"/>
<evidence type="ECO:0000313" key="3">
    <source>
        <dbReference type="Proteomes" id="UP001330434"/>
    </source>
</evidence>